<evidence type="ECO:0000313" key="13">
    <source>
        <dbReference type="EMBL" id="EJZ84205.1"/>
    </source>
</evidence>
<sequence>MAQEQTKNTRRVQDELGAVYAMPIRMYGVVEESIVDGPGLRFSAFVQGCSHHCPGCHNRESQSHEGGYLSTVGELCERIANNASVSGVTLTGGEPFEQPEACLALARWCKTRGLSVWAYSGYCYEDILAGNVPGRKAQDASQTCRGNAARCAARALLDVCDVLVDGPFVMGRRSYDLHWKGSSNQRVIDLVETRRLGCMVLWRDKIMDFAVPENW</sequence>
<gene>
    <name evidence="13" type="ORF">HMPREF9451_00514</name>
</gene>
<organism evidence="13 14">
    <name type="scientific">Slackia piriformis YIT 12062</name>
    <dbReference type="NCBI Taxonomy" id="742818"/>
    <lineage>
        <taxon>Bacteria</taxon>
        <taxon>Bacillati</taxon>
        <taxon>Actinomycetota</taxon>
        <taxon>Coriobacteriia</taxon>
        <taxon>Eggerthellales</taxon>
        <taxon>Eggerthellaceae</taxon>
        <taxon>Slackia</taxon>
    </lineage>
</organism>
<dbReference type="InterPro" id="IPR013785">
    <property type="entry name" value="Aldolase_TIM"/>
</dbReference>
<comment type="catalytic activity">
    <reaction evidence="12">
        <text>glycyl-[protein] + reduced [flavodoxin] + S-adenosyl-L-methionine = glycin-2-yl radical-[protein] + semiquinone [flavodoxin] + 5'-deoxyadenosine + L-methionine + H(+)</text>
        <dbReference type="Rhea" id="RHEA:61976"/>
        <dbReference type="Rhea" id="RHEA-COMP:10622"/>
        <dbReference type="Rhea" id="RHEA-COMP:14480"/>
        <dbReference type="Rhea" id="RHEA-COMP:15993"/>
        <dbReference type="Rhea" id="RHEA-COMP:15994"/>
        <dbReference type="ChEBI" id="CHEBI:15378"/>
        <dbReference type="ChEBI" id="CHEBI:17319"/>
        <dbReference type="ChEBI" id="CHEBI:29947"/>
        <dbReference type="ChEBI" id="CHEBI:32722"/>
        <dbReference type="ChEBI" id="CHEBI:57618"/>
        <dbReference type="ChEBI" id="CHEBI:57844"/>
        <dbReference type="ChEBI" id="CHEBI:59789"/>
        <dbReference type="ChEBI" id="CHEBI:140311"/>
    </reaction>
</comment>
<dbReference type="SFLD" id="SFLDS00029">
    <property type="entry name" value="Radical_SAM"/>
    <property type="match status" value="1"/>
</dbReference>
<dbReference type="Gene3D" id="3.20.20.70">
    <property type="entry name" value="Aldolase class I"/>
    <property type="match status" value="1"/>
</dbReference>
<dbReference type="PANTHER" id="PTHR30352:SF2">
    <property type="entry name" value="ANAEROBIC RIBONUCLEOSIDE-TRIPHOSPHATE REDUCTASE-ACTIVATING PROTEIN"/>
    <property type="match status" value="1"/>
</dbReference>
<dbReference type="PROSITE" id="PS01087">
    <property type="entry name" value="RADICAL_ACTIVATING"/>
    <property type="match status" value="1"/>
</dbReference>
<proteinExistence type="inferred from homology"/>
<comment type="function">
    <text evidence="2">Activation of anaerobic ribonucleoside-triphosphate reductase under anaerobic conditions by generation of an organic free radical, using S-adenosylmethionine and reduced flavodoxin as cosubstrates to produce 5'-deoxy-adenosine.</text>
</comment>
<evidence type="ECO:0000256" key="6">
    <source>
        <dbReference type="ARBA" id="ARBA00022691"/>
    </source>
</evidence>
<dbReference type="HOGENOM" id="CLU_089926_0_0_11"/>
<dbReference type="GO" id="GO:0004748">
    <property type="term" value="F:ribonucleoside-diphosphate reductase activity, thioredoxin disulfide as acceptor"/>
    <property type="evidence" value="ECO:0007669"/>
    <property type="project" value="TreeGrafter"/>
</dbReference>
<evidence type="ECO:0000256" key="1">
    <source>
        <dbReference type="ARBA" id="ARBA00001966"/>
    </source>
</evidence>
<name>K0Z9Y6_9ACTN</name>
<evidence type="ECO:0000313" key="14">
    <source>
        <dbReference type="Proteomes" id="UP000006069"/>
    </source>
</evidence>
<dbReference type="GO" id="GO:0051539">
    <property type="term" value="F:4 iron, 4 sulfur cluster binding"/>
    <property type="evidence" value="ECO:0007669"/>
    <property type="project" value="UniProtKB-KW"/>
</dbReference>
<dbReference type="GO" id="GO:0043365">
    <property type="term" value="F:[formate-C-acetyltransferase]-activating enzyme activity"/>
    <property type="evidence" value="ECO:0007669"/>
    <property type="project" value="InterPro"/>
</dbReference>
<dbReference type="EMBL" id="ADMD01000002">
    <property type="protein sequence ID" value="EJZ84205.1"/>
    <property type="molecule type" value="Genomic_DNA"/>
</dbReference>
<dbReference type="PATRIC" id="fig|742818.3.peg.562"/>
<keyword evidence="14" id="KW-1185">Reference proteome</keyword>
<evidence type="ECO:0000256" key="7">
    <source>
        <dbReference type="ARBA" id="ARBA00022723"/>
    </source>
</evidence>
<keyword evidence="7" id="KW-0479">Metal-binding</keyword>
<dbReference type="SUPFAM" id="SSF102114">
    <property type="entry name" value="Radical SAM enzymes"/>
    <property type="match status" value="1"/>
</dbReference>
<evidence type="ECO:0000256" key="2">
    <source>
        <dbReference type="ARBA" id="ARBA00003852"/>
    </source>
</evidence>
<comment type="similarity">
    <text evidence="3">Belongs to the organic radical-activating enzymes family.</text>
</comment>
<keyword evidence="10" id="KW-0411">Iron-sulfur</keyword>
<evidence type="ECO:0000256" key="9">
    <source>
        <dbReference type="ARBA" id="ARBA00023004"/>
    </source>
</evidence>
<evidence type="ECO:0000256" key="4">
    <source>
        <dbReference type="ARBA" id="ARBA00014281"/>
    </source>
</evidence>
<dbReference type="SFLD" id="SFLDG01066">
    <property type="entry name" value="organic_radical-activating_enz"/>
    <property type="match status" value="1"/>
</dbReference>
<evidence type="ECO:0000256" key="5">
    <source>
        <dbReference type="ARBA" id="ARBA00022485"/>
    </source>
</evidence>
<dbReference type="InterPro" id="IPR012837">
    <property type="entry name" value="NrdG"/>
</dbReference>
<reference evidence="13 14" key="1">
    <citation type="submission" date="2012-08" db="EMBL/GenBank/DDBJ databases">
        <title>The Genome Sequence of Slackia piriformis YIT 12062.</title>
        <authorList>
            <consortium name="The Broad Institute Genome Sequencing Platform"/>
            <person name="Earl A."/>
            <person name="Ward D."/>
            <person name="Feldgarden M."/>
            <person name="Gevers D."/>
            <person name="Morotomi M."/>
            <person name="Walker B."/>
            <person name="Young S.K."/>
            <person name="Zeng Q."/>
            <person name="Gargeya S."/>
            <person name="Fitzgerald M."/>
            <person name="Haas B."/>
            <person name="Abouelleil A."/>
            <person name="Alvarado L."/>
            <person name="Arachchi H.M."/>
            <person name="Berlin A.M."/>
            <person name="Chapman S.B."/>
            <person name="Goldberg J."/>
            <person name="Griggs A."/>
            <person name="Gujja S."/>
            <person name="Hansen M."/>
            <person name="Howarth C."/>
            <person name="Imamovic A."/>
            <person name="Larimer J."/>
            <person name="McCowen C."/>
            <person name="Montmayeur A."/>
            <person name="Murphy C."/>
            <person name="Neiman D."/>
            <person name="Pearson M."/>
            <person name="Priest M."/>
            <person name="Roberts A."/>
            <person name="Saif S."/>
            <person name="Shea T."/>
            <person name="Sisk P."/>
            <person name="Sykes S."/>
            <person name="Wortman J."/>
            <person name="Nusbaum C."/>
            <person name="Birren B."/>
        </authorList>
    </citation>
    <scope>NUCLEOTIDE SEQUENCE [LARGE SCALE GENOMIC DNA]</scope>
    <source>
        <strain evidence="13 14">YIT 12062</strain>
    </source>
</reference>
<dbReference type="GO" id="GO:0046872">
    <property type="term" value="F:metal ion binding"/>
    <property type="evidence" value="ECO:0007669"/>
    <property type="project" value="UniProtKB-KW"/>
</dbReference>
<dbReference type="SFLD" id="SFLDF00299">
    <property type="entry name" value="anaerobic_ribonucleoside-triph"/>
    <property type="match status" value="1"/>
</dbReference>
<evidence type="ECO:0000256" key="3">
    <source>
        <dbReference type="ARBA" id="ARBA00009777"/>
    </source>
</evidence>
<evidence type="ECO:0000256" key="8">
    <source>
        <dbReference type="ARBA" id="ARBA00023002"/>
    </source>
</evidence>
<dbReference type="InterPro" id="IPR007197">
    <property type="entry name" value="rSAM"/>
</dbReference>
<dbReference type="AlphaFoldDB" id="K0Z9Y6"/>
<evidence type="ECO:0000256" key="11">
    <source>
        <dbReference type="ARBA" id="ARBA00033436"/>
    </source>
</evidence>
<dbReference type="SFLD" id="SFLDG01063">
    <property type="entry name" value="activating_enzymes__group_1"/>
    <property type="match status" value="1"/>
</dbReference>
<keyword evidence="9" id="KW-0408">Iron</keyword>
<dbReference type="eggNOG" id="COG0602">
    <property type="taxonomic scope" value="Bacteria"/>
</dbReference>
<dbReference type="Proteomes" id="UP000006069">
    <property type="component" value="Unassembled WGS sequence"/>
</dbReference>
<comment type="cofactor">
    <cofactor evidence="1">
        <name>[4Fe-4S] cluster</name>
        <dbReference type="ChEBI" id="CHEBI:49883"/>
    </cofactor>
</comment>
<dbReference type="InterPro" id="IPR034457">
    <property type="entry name" value="Organic_radical-activating"/>
</dbReference>
<comment type="caution">
    <text evidence="13">The sequence shown here is derived from an EMBL/GenBank/DDBJ whole genome shotgun (WGS) entry which is preliminary data.</text>
</comment>
<accession>K0Z9Y6</accession>
<protein>
    <recommendedName>
        <fullName evidence="4">Anaerobic ribonucleoside-triphosphate reductase-activating protein</fullName>
    </recommendedName>
    <alternativeName>
        <fullName evidence="11">Class III anaerobic ribonucleotide reductase small component</fullName>
    </alternativeName>
</protein>
<dbReference type="InterPro" id="IPR001989">
    <property type="entry name" value="Radical_activat_CS"/>
</dbReference>
<dbReference type="InterPro" id="IPR058240">
    <property type="entry name" value="rSAM_sf"/>
</dbReference>
<dbReference type="RefSeq" id="WP_009138743.1">
    <property type="nucleotide sequence ID" value="NZ_JH815198.1"/>
</dbReference>
<keyword evidence="6" id="KW-0949">S-adenosyl-L-methionine</keyword>
<dbReference type="InParanoid" id="K0Z9Y6"/>
<dbReference type="PANTHER" id="PTHR30352">
    <property type="entry name" value="PYRUVATE FORMATE-LYASE-ACTIVATING ENZYME"/>
    <property type="match status" value="1"/>
</dbReference>
<dbReference type="Pfam" id="PF13353">
    <property type="entry name" value="Fer4_12"/>
    <property type="match status" value="1"/>
</dbReference>
<keyword evidence="5" id="KW-0004">4Fe-4S</keyword>
<evidence type="ECO:0000256" key="10">
    <source>
        <dbReference type="ARBA" id="ARBA00023014"/>
    </source>
</evidence>
<keyword evidence="8" id="KW-0560">Oxidoreductase</keyword>
<evidence type="ECO:0000256" key="12">
    <source>
        <dbReference type="ARBA" id="ARBA00047365"/>
    </source>
</evidence>